<evidence type="ECO:0000259" key="3">
    <source>
        <dbReference type="PROSITE" id="PS51253"/>
    </source>
</evidence>
<dbReference type="PROSITE" id="PS51253">
    <property type="entry name" value="HTH_CENPB"/>
    <property type="match status" value="1"/>
</dbReference>
<keyword evidence="2" id="KW-0539">Nucleus</keyword>
<comment type="caution">
    <text evidence="4">The sequence shown here is derived from an EMBL/GenBank/DDBJ whole genome shotgun (WGS) entry which is preliminary data.</text>
</comment>
<dbReference type="SMART" id="SM00674">
    <property type="entry name" value="CENPB"/>
    <property type="match status" value="1"/>
</dbReference>
<evidence type="ECO:0000256" key="2">
    <source>
        <dbReference type="ARBA" id="ARBA00023242"/>
    </source>
</evidence>
<accession>A0A1G4ASZ8</accession>
<protein>
    <recommendedName>
        <fullName evidence="3">HTH CENPB-type domain-containing protein</fullName>
    </recommendedName>
</protein>
<keyword evidence="1" id="KW-0238">DNA-binding</keyword>
<dbReference type="RefSeq" id="XP_022469453.1">
    <property type="nucleotide sequence ID" value="XM_022624020.1"/>
</dbReference>
<name>A0A1G4ASZ8_9PEZI</name>
<reference evidence="4 5" key="1">
    <citation type="submission" date="2016-09" db="EMBL/GenBank/DDBJ databases">
        <authorList>
            <person name="Capua I."/>
            <person name="De Benedictis P."/>
            <person name="Joannis T."/>
            <person name="Lombin L.H."/>
            <person name="Cattoli G."/>
        </authorList>
    </citation>
    <scope>NUCLEOTIDE SEQUENCE [LARGE SCALE GENOMIC DNA]</scope>
    <source>
        <strain evidence="4 5">IMI 309357</strain>
    </source>
</reference>
<feature type="domain" description="HTH CENPB-type" evidence="3">
    <location>
        <begin position="48"/>
        <end position="118"/>
    </location>
</feature>
<dbReference type="Pfam" id="PF03221">
    <property type="entry name" value="HTH_Tnp_Tc5"/>
    <property type="match status" value="1"/>
</dbReference>
<dbReference type="InterPro" id="IPR007889">
    <property type="entry name" value="HTH_Psq"/>
</dbReference>
<organism evidence="4 5">
    <name type="scientific">Colletotrichum orchidophilum</name>
    <dbReference type="NCBI Taxonomy" id="1209926"/>
    <lineage>
        <taxon>Eukaryota</taxon>
        <taxon>Fungi</taxon>
        <taxon>Dikarya</taxon>
        <taxon>Ascomycota</taxon>
        <taxon>Pezizomycotina</taxon>
        <taxon>Sordariomycetes</taxon>
        <taxon>Hypocreomycetidae</taxon>
        <taxon>Glomerellales</taxon>
        <taxon>Glomerellaceae</taxon>
        <taxon>Colletotrichum</taxon>
    </lineage>
</organism>
<dbReference type="Gene3D" id="1.10.10.60">
    <property type="entry name" value="Homeodomain-like"/>
    <property type="match status" value="1"/>
</dbReference>
<dbReference type="Pfam" id="PF05225">
    <property type="entry name" value="HTH_psq"/>
    <property type="match status" value="1"/>
</dbReference>
<evidence type="ECO:0000256" key="1">
    <source>
        <dbReference type="ARBA" id="ARBA00023125"/>
    </source>
</evidence>
<dbReference type="Proteomes" id="UP000176998">
    <property type="component" value="Unassembled WGS sequence"/>
</dbReference>
<dbReference type="AlphaFoldDB" id="A0A1G4ASZ8"/>
<dbReference type="EMBL" id="MJBS01000152">
    <property type="protein sequence ID" value="OHE92284.1"/>
    <property type="molecule type" value="Genomic_DNA"/>
</dbReference>
<evidence type="ECO:0000313" key="4">
    <source>
        <dbReference type="EMBL" id="OHE92284.1"/>
    </source>
</evidence>
<dbReference type="GO" id="GO:0003677">
    <property type="term" value="F:DNA binding"/>
    <property type="evidence" value="ECO:0007669"/>
    <property type="project" value="UniProtKB-KW"/>
</dbReference>
<dbReference type="InterPro" id="IPR006600">
    <property type="entry name" value="HTH_CenpB_DNA-bd_dom"/>
</dbReference>
<dbReference type="OrthoDB" id="5396311at2759"/>
<dbReference type="GeneID" id="34565530"/>
<sequence>MPNYTEEHVKNAENDVLHGKSIRKASADWGIPYATLSGRLKGATTVRKSKEDYQRLSKYQEKSLAHWAIIQGQLGFAPSHAQVREFATRILRQGGDHRPLGKKWLEGFLRRNPALKTLRARSMDSKRVKSVTIDIVKAF</sequence>
<keyword evidence="5" id="KW-1185">Reference proteome</keyword>
<dbReference type="SUPFAM" id="SSF46689">
    <property type="entry name" value="Homeodomain-like"/>
    <property type="match status" value="1"/>
</dbReference>
<dbReference type="STRING" id="1209926.A0A1G4ASZ8"/>
<evidence type="ECO:0000313" key="5">
    <source>
        <dbReference type="Proteomes" id="UP000176998"/>
    </source>
</evidence>
<dbReference type="InterPro" id="IPR009057">
    <property type="entry name" value="Homeodomain-like_sf"/>
</dbReference>
<proteinExistence type="predicted"/>
<gene>
    <name evidence="4" type="ORF">CORC01_12399</name>
</gene>